<reference evidence="2" key="2">
    <citation type="journal article" date="2021" name="PeerJ">
        <title>Extensive microbial diversity within the chicken gut microbiome revealed by metagenomics and culture.</title>
        <authorList>
            <person name="Gilroy R."/>
            <person name="Ravi A."/>
            <person name="Getino M."/>
            <person name="Pursley I."/>
            <person name="Horton D.L."/>
            <person name="Alikhan N.F."/>
            <person name="Baker D."/>
            <person name="Gharbi K."/>
            <person name="Hall N."/>
            <person name="Watson M."/>
            <person name="Adriaenssens E.M."/>
            <person name="Foster-Nyarko E."/>
            <person name="Jarju S."/>
            <person name="Secka A."/>
            <person name="Antonio M."/>
            <person name="Oren A."/>
            <person name="Chaudhuri R.R."/>
            <person name="La Ragione R."/>
            <person name="Hildebrand F."/>
            <person name="Pallen M.J."/>
        </authorList>
    </citation>
    <scope>NUCLEOTIDE SEQUENCE</scope>
    <source>
        <strain evidence="2">ChiBcec16-1751</strain>
    </source>
</reference>
<dbReference type="SMART" id="SM00928">
    <property type="entry name" value="NADH_4Fe-4S"/>
    <property type="match status" value="1"/>
</dbReference>
<dbReference type="PANTHER" id="PTHR42783:SF3">
    <property type="entry name" value="GLUTAMATE SYNTHASE [NADPH] SMALL CHAIN-RELATED"/>
    <property type="match status" value="1"/>
</dbReference>
<dbReference type="Proteomes" id="UP000886741">
    <property type="component" value="Unassembled WGS sequence"/>
</dbReference>
<dbReference type="NCBIfam" id="NF009410">
    <property type="entry name" value="PRK12771.1"/>
    <property type="match status" value="1"/>
</dbReference>
<dbReference type="Pfam" id="PF07992">
    <property type="entry name" value="Pyr_redox_2"/>
    <property type="match status" value="1"/>
</dbReference>
<evidence type="ECO:0000313" key="2">
    <source>
        <dbReference type="EMBL" id="HIS64441.1"/>
    </source>
</evidence>
<dbReference type="Gene3D" id="3.50.50.60">
    <property type="entry name" value="FAD/NAD(P)-binding domain"/>
    <property type="match status" value="2"/>
</dbReference>
<comment type="caution">
    <text evidence="2">The sequence shown here is derived from an EMBL/GenBank/DDBJ whole genome shotgun (WGS) entry which is preliminary data.</text>
</comment>
<dbReference type="InterPro" id="IPR028261">
    <property type="entry name" value="DPD_II"/>
</dbReference>
<dbReference type="SUPFAM" id="SSF46548">
    <property type="entry name" value="alpha-helical ferredoxin"/>
    <property type="match status" value="2"/>
</dbReference>
<dbReference type="InterPro" id="IPR009051">
    <property type="entry name" value="Helical_ferredxn"/>
</dbReference>
<dbReference type="Pfam" id="PF10589">
    <property type="entry name" value="NADH_4Fe-4S"/>
    <property type="match status" value="1"/>
</dbReference>
<dbReference type="Pfam" id="PF14691">
    <property type="entry name" value="Fer4_20"/>
    <property type="match status" value="1"/>
</dbReference>
<organism evidence="2 3">
    <name type="scientific">Candidatus Avoscillospira avistercoris</name>
    <dbReference type="NCBI Taxonomy" id="2840707"/>
    <lineage>
        <taxon>Bacteria</taxon>
        <taxon>Bacillati</taxon>
        <taxon>Bacillota</taxon>
        <taxon>Clostridia</taxon>
        <taxon>Eubacteriales</taxon>
        <taxon>Oscillospiraceae</taxon>
        <taxon>Oscillospiraceae incertae sedis</taxon>
        <taxon>Candidatus Avoscillospira</taxon>
    </lineage>
</organism>
<dbReference type="PANTHER" id="PTHR42783">
    <property type="entry name" value="GLUTAMATE SYNTHASE [NADPH] SMALL CHAIN"/>
    <property type="match status" value="1"/>
</dbReference>
<evidence type="ECO:0000259" key="1">
    <source>
        <dbReference type="SMART" id="SM00928"/>
    </source>
</evidence>
<dbReference type="InterPro" id="IPR019575">
    <property type="entry name" value="Nuop51_4Fe4S-bd"/>
</dbReference>
<gene>
    <name evidence="2" type="ORF">IAA83_03595</name>
</gene>
<dbReference type="GO" id="GO:0016491">
    <property type="term" value="F:oxidoreductase activity"/>
    <property type="evidence" value="ECO:0007669"/>
    <property type="project" value="InterPro"/>
</dbReference>
<dbReference type="AlphaFoldDB" id="A0A9D1F9Y1"/>
<reference evidence="2" key="1">
    <citation type="submission" date="2020-10" db="EMBL/GenBank/DDBJ databases">
        <authorList>
            <person name="Gilroy R."/>
        </authorList>
    </citation>
    <scope>NUCLEOTIDE SEQUENCE</scope>
    <source>
        <strain evidence="2">ChiBcec16-1751</strain>
    </source>
</reference>
<proteinExistence type="predicted"/>
<dbReference type="GO" id="GO:0051539">
    <property type="term" value="F:4 iron, 4 sulfur cluster binding"/>
    <property type="evidence" value="ECO:0007669"/>
    <property type="project" value="InterPro"/>
</dbReference>
<feature type="domain" description="NADH-ubiquinone oxidoreductase 51kDa subunit iron-sulphur binding" evidence="1">
    <location>
        <begin position="37"/>
        <end position="82"/>
    </location>
</feature>
<name>A0A9D1F9Y1_9FIRM</name>
<dbReference type="InterPro" id="IPR023753">
    <property type="entry name" value="FAD/NAD-binding_dom"/>
</dbReference>
<accession>A0A9D1F9Y1</accession>
<dbReference type="InterPro" id="IPR037207">
    <property type="entry name" value="Nuop51_4Fe4S-bd_sf"/>
</dbReference>
<dbReference type="SUPFAM" id="SSF140490">
    <property type="entry name" value="Nqo1C-terminal domain-like"/>
    <property type="match status" value="1"/>
</dbReference>
<dbReference type="InterPro" id="IPR036188">
    <property type="entry name" value="FAD/NAD-bd_sf"/>
</dbReference>
<dbReference type="SUPFAM" id="SSF51971">
    <property type="entry name" value="Nucleotide-binding domain"/>
    <property type="match status" value="1"/>
</dbReference>
<dbReference type="EMBL" id="DVJJ01000056">
    <property type="protein sequence ID" value="HIS64441.1"/>
    <property type="molecule type" value="Genomic_DNA"/>
</dbReference>
<dbReference type="PRINTS" id="PR00419">
    <property type="entry name" value="ADXRDTASE"/>
</dbReference>
<protein>
    <submittedName>
        <fullName evidence="2">FAD-dependent oxidoreductase</fullName>
    </submittedName>
</protein>
<sequence length="613" mass="65929">MSRLEFYSTSGSQAVVESLYRDLEHRIVASPPGLCPVDLAASFLKLCHAQTCGKCVPCRVGLRQLELLLEDVLHGSTTLDTLQSIENTAQVIADSADCAIGYEAAKMVLKGLHGFREDYVSHITEGRCTCNLDQPVPCVAQCPAGVDIPGYVALVAAGRYADAVRLIRKDNPFPGACGRVCEHPCESRCRRNMIEGAVNIRGLKRYAVDHAGIVPPPPCGPATGKRVAIVGGGPSGLSAAYYLSLMGHKATVFEARKQLGGMLRYGIPSYRLPREELQKDIDAILATGVEVRCNVTIGEDISLAQLNNEYDAVYISIGAHTDKKCGIEGEDARGVISAVEMLRAIGDEELPDFTGKRVAVIGGGNVAMDCCRSAVRLGADAVYVAYRRRQQDMTALAEEVEGALAESVELLTMMAPVRIEADENGDVAALWVQPQRPGAIDRNGRPASETAQESERRIPVDIIIVAIGQNIELKAFEEAGVPIHRGTIAALSSGDIEHNEGIFAGGDCVTGPATAIKAIAAGKVAAANIDEYLGYFHEIRADLTEPIPEPVLGERPSCGRSELPMEPALERKNDFRCIECGFTDEVAHQEAGRCLRCDHFGFGVFKGGRMKKW</sequence>
<evidence type="ECO:0000313" key="3">
    <source>
        <dbReference type="Proteomes" id="UP000886741"/>
    </source>
</evidence>
<dbReference type="Gene3D" id="1.10.1060.10">
    <property type="entry name" value="Alpha-helical ferredoxin"/>
    <property type="match status" value="1"/>
</dbReference>